<dbReference type="Proteomes" id="UP000295382">
    <property type="component" value="Unassembled WGS sequence"/>
</dbReference>
<name>A0A4R3HYV0_PAULE</name>
<protein>
    <recommendedName>
        <fullName evidence="4">Holin (3TMs family)</fullName>
    </recommendedName>
</protein>
<evidence type="ECO:0008006" key="4">
    <source>
        <dbReference type="Google" id="ProtNLM"/>
    </source>
</evidence>
<keyword evidence="3" id="KW-1185">Reference proteome</keyword>
<reference evidence="2 3" key="1">
    <citation type="submission" date="2019-03" db="EMBL/GenBank/DDBJ databases">
        <title>Genomic Encyclopedia of Type Strains, Phase IV (KMG-IV): sequencing the most valuable type-strain genomes for metagenomic binning, comparative biology and taxonomic classification.</title>
        <authorList>
            <person name="Goeker M."/>
        </authorList>
    </citation>
    <scope>NUCLEOTIDE SEQUENCE [LARGE SCALE GENOMIC DNA]</scope>
    <source>
        <strain evidence="2 3">DSM 7445</strain>
    </source>
</reference>
<dbReference type="OrthoDB" id="8908146at2"/>
<accession>A0A4R3HYV0</accession>
<dbReference type="EMBL" id="SLZQ01000004">
    <property type="protein sequence ID" value="TCS37501.1"/>
    <property type="molecule type" value="Genomic_DNA"/>
</dbReference>
<gene>
    <name evidence="2" type="ORF">EDC30_104305</name>
</gene>
<dbReference type="AlphaFoldDB" id="A0A4R3HYV0"/>
<feature type="transmembrane region" description="Helical" evidence="1">
    <location>
        <begin position="103"/>
        <end position="124"/>
    </location>
</feature>
<keyword evidence="1" id="KW-1133">Transmembrane helix</keyword>
<evidence type="ECO:0000256" key="1">
    <source>
        <dbReference type="SAM" id="Phobius"/>
    </source>
</evidence>
<evidence type="ECO:0000313" key="3">
    <source>
        <dbReference type="Proteomes" id="UP000295382"/>
    </source>
</evidence>
<sequence>MDPVTILMGLAQFAPAVIKWATGSDKAEEVAGKVIDVAKAVTGRDTPDAALAAIQADPALAIEFRKAVMANELEYDRMFLADVQSARDRDIKMAAAGNRNYRANVLAGMAILLVIVCLMVVVWMSDLDDYAKGTITLICGRALGWVEQIFSFEFGTTRSSKTKDDTISRLSGS</sequence>
<keyword evidence="1" id="KW-0472">Membrane</keyword>
<dbReference type="RefSeq" id="WP_132258438.1">
    <property type="nucleotide sequence ID" value="NZ_SLZQ01000004.1"/>
</dbReference>
<organism evidence="2 3">
    <name type="scientific">Paucimonas lemoignei</name>
    <name type="common">Pseudomonas lemoignei</name>
    <dbReference type="NCBI Taxonomy" id="29443"/>
    <lineage>
        <taxon>Bacteria</taxon>
        <taxon>Pseudomonadati</taxon>
        <taxon>Pseudomonadota</taxon>
        <taxon>Betaproteobacteria</taxon>
        <taxon>Burkholderiales</taxon>
        <taxon>Burkholderiaceae</taxon>
        <taxon>Paucimonas</taxon>
    </lineage>
</organism>
<comment type="caution">
    <text evidence="2">The sequence shown here is derived from an EMBL/GenBank/DDBJ whole genome shotgun (WGS) entry which is preliminary data.</text>
</comment>
<proteinExistence type="predicted"/>
<keyword evidence="1" id="KW-0812">Transmembrane</keyword>
<evidence type="ECO:0000313" key="2">
    <source>
        <dbReference type="EMBL" id="TCS37501.1"/>
    </source>
</evidence>